<reference evidence="8" key="2">
    <citation type="submission" date="2021-01" db="EMBL/GenBank/DDBJ databases">
        <authorList>
            <person name="Hahn C.R."/>
            <person name="Youssef N.H."/>
            <person name="Elshahed M."/>
        </authorList>
    </citation>
    <scope>NUCLEOTIDE SEQUENCE</scope>
    <source>
        <strain evidence="8">Zod_Metabat.24</strain>
    </source>
</reference>
<keyword evidence="7" id="KW-0963">Cytoplasm</keyword>
<dbReference type="InterPro" id="IPR023091">
    <property type="entry name" value="MetalPrtase_cat_dom_sf_prd"/>
</dbReference>
<protein>
    <recommendedName>
        <fullName evidence="7">Endoribonuclease YbeY</fullName>
        <ecNumber evidence="7">3.1.-.-</ecNumber>
    </recommendedName>
</protein>
<dbReference type="Proteomes" id="UP000809273">
    <property type="component" value="Unassembled WGS sequence"/>
</dbReference>
<evidence type="ECO:0000256" key="2">
    <source>
        <dbReference type="ARBA" id="ARBA00022722"/>
    </source>
</evidence>
<organism evidence="8 9">
    <name type="scientific">Candidatus Zymogenus saltonus</name>
    <dbReference type="NCBI Taxonomy" id="2844893"/>
    <lineage>
        <taxon>Bacteria</taxon>
        <taxon>Deltaproteobacteria</taxon>
        <taxon>Candidatus Zymogenia</taxon>
        <taxon>Candidatus Zymogeniales</taxon>
        <taxon>Candidatus Zymogenaceae</taxon>
        <taxon>Candidatus Zymogenus</taxon>
    </lineage>
</organism>
<comment type="similarity">
    <text evidence="1 7">Belongs to the endoribonuclease YbeY family.</text>
</comment>
<proteinExistence type="inferred from homology"/>
<dbReference type="NCBIfam" id="TIGR00043">
    <property type="entry name" value="rRNA maturation RNase YbeY"/>
    <property type="match status" value="1"/>
</dbReference>
<keyword evidence="6 7" id="KW-0862">Zinc</keyword>
<dbReference type="EMBL" id="JAFGIX010000033">
    <property type="protein sequence ID" value="MBN1572993.1"/>
    <property type="molecule type" value="Genomic_DNA"/>
</dbReference>
<comment type="cofactor">
    <cofactor evidence="7">
        <name>Zn(2+)</name>
        <dbReference type="ChEBI" id="CHEBI:29105"/>
    </cofactor>
    <text evidence="7">Binds 1 zinc ion.</text>
</comment>
<evidence type="ECO:0000256" key="3">
    <source>
        <dbReference type="ARBA" id="ARBA00022723"/>
    </source>
</evidence>
<feature type="binding site" evidence="7">
    <location>
        <position position="95"/>
    </location>
    <ligand>
        <name>Zn(2+)</name>
        <dbReference type="ChEBI" id="CHEBI:29105"/>
        <note>catalytic</note>
    </ligand>
</feature>
<dbReference type="GO" id="GO:0004521">
    <property type="term" value="F:RNA endonuclease activity"/>
    <property type="evidence" value="ECO:0007669"/>
    <property type="project" value="UniProtKB-UniRule"/>
</dbReference>
<dbReference type="InterPro" id="IPR020549">
    <property type="entry name" value="YbeY_CS"/>
</dbReference>
<dbReference type="PANTHER" id="PTHR46986:SF1">
    <property type="entry name" value="ENDORIBONUCLEASE YBEY, CHLOROPLASTIC"/>
    <property type="match status" value="1"/>
</dbReference>
<evidence type="ECO:0000256" key="5">
    <source>
        <dbReference type="ARBA" id="ARBA00022801"/>
    </source>
</evidence>
<dbReference type="Gene3D" id="3.40.390.30">
    <property type="entry name" value="Metalloproteases ('zincins'), catalytic domain"/>
    <property type="match status" value="1"/>
</dbReference>
<comment type="subcellular location">
    <subcellularLocation>
        <location evidence="7">Cytoplasm</location>
    </subcellularLocation>
</comment>
<evidence type="ECO:0000256" key="6">
    <source>
        <dbReference type="ARBA" id="ARBA00022833"/>
    </source>
</evidence>
<dbReference type="HAMAP" id="MF_00009">
    <property type="entry name" value="Endoribonucl_YbeY"/>
    <property type="match status" value="1"/>
</dbReference>
<dbReference type="EC" id="3.1.-.-" evidence="7"/>
<dbReference type="SUPFAM" id="SSF55486">
    <property type="entry name" value="Metalloproteases ('zincins'), catalytic domain"/>
    <property type="match status" value="1"/>
</dbReference>
<keyword evidence="2 7" id="KW-0540">Nuclease</keyword>
<evidence type="ECO:0000256" key="7">
    <source>
        <dbReference type="HAMAP-Rule" id="MF_00009"/>
    </source>
</evidence>
<dbReference type="PANTHER" id="PTHR46986">
    <property type="entry name" value="ENDORIBONUCLEASE YBEY, CHLOROPLASTIC"/>
    <property type="match status" value="1"/>
</dbReference>
<dbReference type="InterPro" id="IPR002036">
    <property type="entry name" value="YbeY"/>
</dbReference>
<accession>A0A9D8KEF0</accession>
<dbReference type="GO" id="GO:0008270">
    <property type="term" value="F:zinc ion binding"/>
    <property type="evidence" value="ECO:0007669"/>
    <property type="project" value="UniProtKB-UniRule"/>
</dbReference>
<keyword evidence="3 7" id="KW-0479">Metal-binding</keyword>
<keyword evidence="5 7" id="KW-0378">Hydrolase</keyword>
<dbReference type="GO" id="GO:0005737">
    <property type="term" value="C:cytoplasm"/>
    <property type="evidence" value="ECO:0007669"/>
    <property type="project" value="UniProtKB-SubCell"/>
</dbReference>
<evidence type="ECO:0000256" key="4">
    <source>
        <dbReference type="ARBA" id="ARBA00022759"/>
    </source>
</evidence>
<reference evidence="8" key="1">
    <citation type="journal article" date="2021" name="Environ. Microbiol.">
        <title>Genomic characterization of three novel Desulfobacterota classes expand the metabolic and phylogenetic diversity of the phylum.</title>
        <authorList>
            <person name="Murphy C.L."/>
            <person name="Biggerstaff J."/>
            <person name="Eichhorn A."/>
            <person name="Ewing E."/>
            <person name="Shahan R."/>
            <person name="Soriano D."/>
            <person name="Stewart S."/>
            <person name="VanMol K."/>
            <person name="Walker R."/>
            <person name="Walters P."/>
            <person name="Elshahed M.S."/>
            <person name="Youssef N.H."/>
        </authorList>
    </citation>
    <scope>NUCLEOTIDE SEQUENCE</scope>
    <source>
        <strain evidence="8">Zod_Metabat.24</strain>
    </source>
</reference>
<sequence length="135" mass="14892">MKVQTLLEETGRDKAELSILLTDDETISSLNERYLNRKGATNVLSFGQGEPQTEGTKDLPPYILGDIVVSVDTAERQAKTRGVGLTEEIIILTVHGLLHLLGYVHDPREGASTEDELLMLKEEARLLSLIGIHDI</sequence>
<dbReference type="AlphaFoldDB" id="A0A9D8KEF0"/>
<comment type="function">
    <text evidence="7">Single strand-specific metallo-endoribonuclease involved in late-stage 70S ribosome quality control and in maturation of the 3' terminus of the 16S rRNA.</text>
</comment>
<keyword evidence="7" id="KW-0690">Ribosome biogenesis</keyword>
<feature type="binding site" evidence="7">
    <location>
        <position position="99"/>
    </location>
    <ligand>
        <name>Zn(2+)</name>
        <dbReference type="ChEBI" id="CHEBI:29105"/>
        <note>catalytic</note>
    </ligand>
</feature>
<keyword evidence="7" id="KW-0698">rRNA processing</keyword>
<evidence type="ECO:0000256" key="1">
    <source>
        <dbReference type="ARBA" id="ARBA00010875"/>
    </source>
</evidence>
<dbReference type="PROSITE" id="PS01306">
    <property type="entry name" value="UPF0054"/>
    <property type="match status" value="1"/>
</dbReference>
<dbReference type="GO" id="GO:0004222">
    <property type="term" value="F:metalloendopeptidase activity"/>
    <property type="evidence" value="ECO:0007669"/>
    <property type="project" value="InterPro"/>
</dbReference>
<gene>
    <name evidence="7 8" type="primary">ybeY</name>
    <name evidence="8" type="ORF">JW984_07350</name>
</gene>
<dbReference type="GO" id="GO:0006364">
    <property type="term" value="P:rRNA processing"/>
    <property type="evidence" value="ECO:0007669"/>
    <property type="project" value="UniProtKB-UniRule"/>
</dbReference>
<name>A0A9D8KEF0_9DELT</name>
<evidence type="ECO:0000313" key="9">
    <source>
        <dbReference type="Proteomes" id="UP000809273"/>
    </source>
</evidence>
<dbReference type="Pfam" id="PF02130">
    <property type="entry name" value="YbeY"/>
    <property type="match status" value="1"/>
</dbReference>
<feature type="binding site" evidence="7">
    <location>
        <position position="105"/>
    </location>
    <ligand>
        <name>Zn(2+)</name>
        <dbReference type="ChEBI" id="CHEBI:29105"/>
        <note>catalytic</note>
    </ligand>
</feature>
<evidence type="ECO:0000313" key="8">
    <source>
        <dbReference type="EMBL" id="MBN1572993.1"/>
    </source>
</evidence>
<comment type="caution">
    <text evidence="8">The sequence shown here is derived from an EMBL/GenBank/DDBJ whole genome shotgun (WGS) entry which is preliminary data.</text>
</comment>
<keyword evidence="4 7" id="KW-0255">Endonuclease</keyword>